<comment type="caution">
    <text evidence="1">The sequence shown here is derived from an EMBL/GenBank/DDBJ whole genome shotgun (WGS) entry which is preliminary data.</text>
</comment>
<organism evidence="1 2">
    <name type="scientific">Araneus ventricosus</name>
    <name type="common">Orbweaver spider</name>
    <name type="synonym">Epeira ventricosa</name>
    <dbReference type="NCBI Taxonomy" id="182803"/>
    <lineage>
        <taxon>Eukaryota</taxon>
        <taxon>Metazoa</taxon>
        <taxon>Ecdysozoa</taxon>
        <taxon>Arthropoda</taxon>
        <taxon>Chelicerata</taxon>
        <taxon>Arachnida</taxon>
        <taxon>Araneae</taxon>
        <taxon>Araneomorphae</taxon>
        <taxon>Entelegynae</taxon>
        <taxon>Araneoidea</taxon>
        <taxon>Araneidae</taxon>
        <taxon>Araneus</taxon>
    </lineage>
</organism>
<evidence type="ECO:0000313" key="2">
    <source>
        <dbReference type="Proteomes" id="UP000499080"/>
    </source>
</evidence>
<protein>
    <submittedName>
        <fullName evidence="1">Uncharacterized protein</fullName>
    </submittedName>
</protein>
<accession>A0A4Y2LYY0</accession>
<gene>
    <name evidence="1" type="ORF">AVEN_189666_1</name>
</gene>
<dbReference type="Proteomes" id="UP000499080">
    <property type="component" value="Unassembled WGS sequence"/>
</dbReference>
<proteinExistence type="predicted"/>
<evidence type="ECO:0000313" key="1">
    <source>
        <dbReference type="EMBL" id="GBN19991.1"/>
    </source>
</evidence>
<name>A0A4Y2LYY0_ARAVE</name>
<sequence length="68" mass="7823">MRKPQRHWRGAFGVTFMIENGEWNRRMEIGSDLDDLRSMECVERLPDGWSENGMACACEWPALAGHPS</sequence>
<keyword evidence="2" id="KW-1185">Reference proteome</keyword>
<dbReference type="EMBL" id="BGPR01006553">
    <property type="protein sequence ID" value="GBN19991.1"/>
    <property type="molecule type" value="Genomic_DNA"/>
</dbReference>
<reference evidence="1 2" key="1">
    <citation type="journal article" date="2019" name="Sci. Rep.">
        <title>Orb-weaving spider Araneus ventricosus genome elucidates the spidroin gene catalogue.</title>
        <authorList>
            <person name="Kono N."/>
            <person name="Nakamura H."/>
            <person name="Ohtoshi R."/>
            <person name="Moran D.A.P."/>
            <person name="Shinohara A."/>
            <person name="Yoshida Y."/>
            <person name="Fujiwara M."/>
            <person name="Mori M."/>
            <person name="Tomita M."/>
            <person name="Arakawa K."/>
        </authorList>
    </citation>
    <scope>NUCLEOTIDE SEQUENCE [LARGE SCALE GENOMIC DNA]</scope>
</reference>
<dbReference type="AlphaFoldDB" id="A0A4Y2LYY0"/>